<evidence type="ECO:0000256" key="1">
    <source>
        <dbReference type="SAM" id="MobiDB-lite"/>
    </source>
</evidence>
<name>M7ZA10_TRIUA</name>
<reference evidence="2" key="1">
    <citation type="journal article" date="2013" name="Nature">
        <title>Draft genome of the wheat A-genome progenitor Triticum urartu.</title>
        <authorList>
            <person name="Ling H.Q."/>
            <person name="Zhao S."/>
            <person name="Liu D."/>
            <person name="Wang J."/>
            <person name="Sun H."/>
            <person name="Zhang C."/>
            <person name="Fan H."/>
            <person name="Li D."/>
            <person name="Dong L."/>
            <person name="Tao Y."/>
            <person name="Gao C."/>
            <person name="Wu H."/>
            <person name="Li Y."/>
            <person name="Cui Y."/>
            <person name="Guo X."/>
            <person name="Zheng S."/>
            <person name="Wang B."/>
            <person name="Yu K."/>
            <person name="Liang Q."/>
            <person name="Yang W."/>
            <person name="Lou X."/>
            <person name="Chen J."/>
            <person name="Feng M."/>
            <person name="Jian J."/>
            <person name="Zhang X."/>
            <person name="Luo G."/>
            <person name="Jiang Y."/>
            <person name="Liu J."/>
            <person name="Wang Z."/>
            <person name="Sha Y."/>
            <person name="Zhang B."/>
            <person name="Wu H."/>
            <person name="Tang D."/>
            <person name="Shen Q."/>
            <person name="Xue P."/>
            <person name="Zou S."/>
            <person name="Wang X."/>
            <person name="Liu X."/>
            <person name="Wang F."/>
            <person name="Yang Y."/>
            <person name="An X."/>
            <person name="Dong Z."/>
            <person name="Zhang K."/>
            <person name="Zhang X."/>
            <person name="Luo M.C."/>
            <person name="Dvorak J."/>
            <person name="Tong Y."/>
            <person name="Wang J."/>
            <person name="Yang H."/>
            <person name="Li Z."/>
            <person name="Wang D."/>
            <person name="Zhang A."/>
            <person name="Wang J."/>
        </authorList>
    </citation>
    <scope>NUCLEOTIDE SEQUENCE</scope>
</reference>
<organism evidence="2">
    <name type="scientific">Triticum urartu</name>
    <name type="common">Red wild einkorn</name>
    <name type="synonym">Crithodium urartu</name>
    <dbReference type="NCBI Taxonomy" id="4572"/>
    <lineage>
        <taxon>Eukaryota</taxon>
        <taxon>Viridiplantae</taxon>
        <taxon>Streptophyta</taxon>
        <taxon>Embryophyta</taxon>
        <taxon>Tracheophyta</taxon>
        <taxon>Spermatophyta</taxon>
        <taxon>Magnoliopsida</taxon>
        <taxon>Liliopsida</taxon>
        <taxon>Poales</taxon>
        <taxon>Poaceae</taxon>
        <taxon>BOP clade</taxon>
        <taxon>Pooideae</taxon>
        <taxon>Triticodae</taxon>
        <taxon>Triticeae</taxon>
        <taxon>Triticinae</taxon>
        <taxon>Triticum</taxon>
    </lineage>
</organism>
<protein>
    <submittedName>
        <fullName evidence="2">Uncharacterized protein</fullName>
    </submittedName>
</protein>
<dbReference type="EMBL" id="KD152517">
    <property type="protein sequence ID" value="EMS56897.1"/>
    <property type="molecule type" value="Genomic_DNA"/>
</dbReference>
<evidence type="ECO:0000313" key="2">
    <source>
        <dbReference type="EMBL" id="EMS56897.1"/>
    </source>
</evidence>
<accession>M7ZA10</accession>
<proteinExistence type="predicted"/>
<dbReference type="AlphaFoldDB" id="M7ZA10"/>
<sequence>MALSAAGDVAFPELQMVAVEEERREDPPAAFQQLLGPGWPYLHLLVTGLRLLAAGRRGIHGRKARTNFPAAPAAPCSHRPGPSSCTTDDGADNVARATESASSSSKDVHGTAPSDAHILLECCSDDVMESLLAGSDVAGNMDLWSLRFPR</sequence>
<dbReference type="STRING" id="4572.M7ZA10"/>
<gene>
    <name evidence="2" type="ORF">TRIUR3_04061</name>
</gene>
<feature type="region of interest" description="Disordered" evidence="1">
    <location>
        <begin position="63"/>
        <end position="112"/>
    </location>
</feature>